<gene>
    <name evidence="2" type="ORF">LTRI10_LOCUS34691</name>
</gene>
<reference evidence="2 3" key="1">
    <citation type="submission" date="2024-04" db="EMBL/GenBank/DDBJ databases">
        <authorList>
            <person name="Fracassetti M."/>
        </authorList>
    </citation>
    <scope>NUCLEOTIDE SEQUENCE [LARGE SCALE GENOMIC DNA]</scope>
</reference>
<keyword evidence="3" id="KW-1185">Reference proteome</keyword>
<dbReference type="Proteomes" id="UP001497516">
    <property type="component" value="Chromosome 6"/>
</dbReference>
<feature type="compositionally biased region" description="Basic and acidic residues" evidence="1">
    <location>
        <begin position="97"/>
        <end position="108"/>
    </location>
</feature>
<feature type="compositionally biased region" description="Basic residues" evidence="1">
    <location>
        <begin position="67"/>
        <end position="84"/>
    </location>
</feature>
<evidence type="ECO:0000313" key="3">
    <source>
        <dbReference type="Proteomes" id="UP001497516"/>
    </source>
</evidence>
<organism evidence="2 3">
    <name type="scientific">Linum trigynum</name>
    <dbReference type="NCBI Taxonomy" id="586398"/>
    <lineage>
        <taxon>Eukaryota</taxon>
        <taxon>Viridiplantae</taxon>
        <taxon>Streptophyta</taxon>
        <taxon>Embryophyta</taxon>
        <taxon>Tracheophyta</taxon>
        <taxon>Spermatophyta</taxon>
        <taxon>Magnoliopsida</taxon>
        <taxon>eudicotyledons</taxon>
        <taxon>Gunneridae</taxon>
        <taxon>Pentapetalae</taxon>
        <taxon>rosids</taxon>
        <taxon>fabids</taxon>
        <taxon>Malpighiales</taxon>
        <taxon>Linaceae</taxon>
        <taxon>Linum</taxon>
    </lineage>
</organism>
<evidence type="ECO:0000313" key="2">
    <source>
        <dbReference type="EMBL" id="CAL1394172.1"/>
    </source>
</evidence>
<proteinExistence type="predicted"/>
<sequence>MNLETRLRGGGRGYEPDCSKLKRQKKAEAERSGLKKSRSSQGSHKLHENIDSQPLPPEKTQPTTIRRLTKPLKHLGRSKRKRREWLHLEDEATNEGLPHHPYLEEAPKLHTPSPTTSMPKNQEPRT</sequence>
<feature type="compositionally biased region" description="Basic and acidic residues" evidence="1">
    <location>
        <begin position="14"/>
        <end position="33"/>
    </location>
</feature>
<evidence type="ECO:0000256" key="1">
    <source>
        <dbReference type="SAM" id="MobiDB-lite"/>
    </source>
</evidence>
<dbReference type="AlphaFoldDB" id="A0AAV2F8A3"/>
<protein>
    <submittedName>
        <fullName evidence="2">Uncharacterized protein</fullName>
    </submittedName>
</protein>
<dbReference type="EMBL" id="OZ034819">
    <property type="protein sequence ID" value="CAL1394172.1"/>
    <property type="molecule type" value="Genomic_DNA"/>
</dbReference>
<name>A0AAV2F8A3_9ROSI</name>
<accession>A0AAV2F8A3</accession>
<feature type="region of interest" description="Disordered" evidence="1">
    <location>
        <begin position="1"/>
        <end position="126"/>
    </location>
</feature>